<feature type="binding site" evidence="5">
    <location>
        <begin position="14"/>
        <end position="19"/>
    </location>
    <ligand>
        <name>ATP</name>
        <dbReference type="ChEBI" id="CHEBI:30616"/>
    </ligand>
</feature>
<comment type="subcellular location">
    <subcellularLocation>
        <location evidence="5">Cytoplasm</location>
    </subcellularLocation>
</comment>
<dbReference type="NCBIfam" id="TIGR00152">
    <property type="entry name" value="dephospho-CoA kinase"/>
    <property type="match status" value="1"/>
</dbReference>
<dbReference type="Gene3D" id="3.40.50.300">
    <property type="entry name" value="P-loop containing nucleotide triphosphate hydrolases"/>
    <property type="match status" value="1"/>
</dbReference>
<dbReference type="Proteomes" id="UP000184932">
    <property type="component" value="Unassembled WGS sequence"/>
</dbReference>
<dbReference type="PANTHER" id="PTHR10695:SF46">
    <property type="entry name" value="BIFUNCTIONAL COENZYME A SYNTHASE-RELATED"/>
    <property type="match status" value="1"/>
</dbReference>
<evidence type="ECO:0000256" key="1">
    <source>
        <dbReference type="ARBA" id="ARBA00009018"/>
    </source>
</evidence>
<dbReference type="AlphaFoldDB" id="A0A1N6HJX6"/>
<dbReference type="GO" id="GO:0005524">
    <property type="term" value="F:ATP binding"/>
    <property type="evidence" value="ECO:0007669"/>
    <property type="project" value="UniProtKB-UniRule"/>
</dbReference>
<dbReference type="GO" id="GO:0005737">
    <property type="term" value="C:cytoplasm"/>
    <property type="evidence" value="ECO:0007669"/>
    <property type="project" value="UniProtKB-SubCell"/>
</dbReference>
<dbReference type="OrthoDB" id="9812943at2"/>
<evidence type="ECO:0000313" key="7">
    <source>
        <dbReference type="EMBL" id="SIO20033.1"/>
    </source>
</evidence>
<dbReference type="STRING" id="1217970.SAMN05444002_3442"/>
<name>A0A1N6HJX6_9RHOB</name>
<evidence type="ECO:0000313" key="8">
    <source>
        <dbReference type="Proteomes" id="UP000184932"/>
    </source>
</evidence>
<dbReference type="GO" id="GO:0015937">
    <property type="term" value="P:coenzyme A biosynthetic process"/>
    <property type="evidence" value="ECO:0007669"/>
    <property type="project" value="UniProtKB-UniRule"/>
</dbReference>
<dbReference type="Pfam" id="PF01121">
    <property type="entry name" value="CoaE"/>
    <property type="match status" value="1"/>
</dbReference>
<proteinExistence type="inferred from homology"/>
<evidence type="ECO:0000256" key="5">
    <source>
        <dbReference type="HAMAP-Rule" id="MF_00376"/>
    </source>
</evidence>
<dbReference type="PROSITE" id="PS51219">
    <property type="entry name" value="DPCK"/>
    <property type="match status" value="1"/>
</dbReference>
<keyword evidence="5 7" id="KW-0418">Kinase</keyword>
<dbReference type="UniPathway" id="UPA00241">
    <property type="reaction ID" value="UER00356"/>
</dbReference>
<sequence>MTRPTRIGLTGGIGMGKSTTAAMFADEGVAVWDADAAVHRLYAEGGAAVPAIAGLRPEAVVAGAVSRPALRDWIAEDATALKQIEAVVHPLVQQDRARFAMEAAGDILLFDIPLLFETGGDAEMDLTVTVSCSAEEQRRRVLERGSMDEASFRRILAAQMPDAEKRKRADRVIETETLEGARAQVRAIVAEIREKTDA</sequence>
<keyword evidence="5" id="KW-0808">Transferase</keyword>
<accession>A0A1N6HJX6</accession>
<comment type="similarity">
    <text evidence="1 5">Belongs to the CoaE family.</text>
</comment>
<keyword evidence="2 5" id="KW-0547">Nucleotide-binding</keyword>
<comment type="function">
    <text evidence="5">Catalyzes the phosphorylation of the 3'-hydroxyl group of dephosphocoenzyme A to form coenzyme A.</text>
</comment>
<evidence type="ECO:0000256" key="6">
    <source>
        <dbReference type="NCBIfam" id="TIGR00152"/>
    </source>
</evidence>
<comment type="catalytic activity">
    <reaction evidence="5">
        <text>3'-dephospho-CoA + ATP = ADP + CoA + H(+)</text>
        <dbReference type="Rhea" id="RHEA:18245"/>
        <dbReference type="ChEBI" id="CHEBI:15378"/>
        <dbReference type="ChEBI" id="CHEBI:30616"/>
        <dbReference type="ChEBI" id="CHEBI:57287"/>
        <dbReference type="ChEBI" id="CHEBI:57328"/>
        <dbReference type="ChEBI" id="CHEBI:456216"/>
        <dbReference type="EC" id="2.7.1.24"/>
    </reaction>
</comment>
<dbReference type="PANTHER" id="PTHR10695">
    <property type="entry name" value="DEPHOSPHO-COA KINASE-RELATED"/>
    <property type="match status" value="1"/>
</dbReference>
<keyword evidence="5" id="KW-0963">Cytoplasm</keyword>
<protein>
    <recommendedName>
        <fullName evidence="5 6">Dephospho-CoA kinase</fullName>
        <ecNumber evidence="5 6">2.7.1.24</ecNumber>
    </recommendedName>
    <alternativeName>
        <fullName evidence="5">Dephosphocoenzyme A kinase</fullName>
    </alternativeName>
</protein>
<organism evidence="7 8">
    <name type="scientific">Vannielia litorea</name>
    <dbReference type="NCBI Taxonomy" id="1217970"/>
    <lineage>
        <taxon>Bacteria</taxon>
        <taxon>Pseudomonadati</taxon>
        <taxon>Pseudomonadota</taxon>
        <taxon>Alphaproteobacteria</taxon>
        <taxon>Rhodobacterales</taxon>
        <taxon>Paracoccaceae</taxon>
        <taxon>Vannielia</taxon>
    </lineage>
</organism>
<gene>
    <name evidence="5" type="primary">coaE</name>
    <name evidence="7" type="ORF">SAMN05444002_3442</name>
</gene>
<dbReference type="EC" id="2.7.1.24" evidence="5 6"/>
<evidence type="ECO:0000256" key="2">
    <source>
        <dbReference type="ARBA" id="ARBA00022741"/>
    </source>
</evidence>
<dbReference type="InterPro" id="IPR001977">
    <property type="entry name" value="Depp_CoAkinase"/>
</dbReference>
<dbReference type="SUPFAM" id="SSF52540">
    <property type="entry name" value="P-loop containing nucleoside triphosphate hydrolases"/>
    <property type="match status" value="1"/>
</dbReference>
<dbReference type="EMBL" id="FSRL01000001">
    <property type="protein sequence ID" value="SIO20033.1"/>
    <property type="molecule type" value="Genomic_DNA"/>
</dbReference>
<evidence type="ECO:0000256" key="3">
    <source>
        <dbReference type="ARBA" id="ARBA00022840"/>
    </source>
</evidence>
<dbReference type="GO" id="GO:0004140">
    <property type="term" value="F:dephospho-CoA kinase activity"/>
    <property type="evidence" value="ECO:0007669"/>
    <property type="project" value="UniProtKB-UniRule"/>
</dbReference>
<evidence type="ECO:0000256" key="4">
    <source>
        <dbReference type="ARBA" id="ARBA00022993"/>
    </source>
</evidence>
<dbReference type="InterPro" id="IPR027417">
    <property type="entry name" value="P-loop_NTPase"/>
</dbReference>
<keyword evidence="8" id="KW-1185">Reference proteome</keyword>
<dbReference type="RefSeq" id="WP_074257344.1">
    <property type="nucleotide sequence ID" value="NZ_FSRL01000001.1"/>
</dbReference>
<reference evidence="8" key="1">
    <citation type="submission" date="2016-11" db="EMBL/GenBank/DDBJ databases">
        <authorList>
            <person name="Varghese N."/>
            <person name="Submissions S."/>
        </authorList>
    </citation>
    <scope>NUCLEOTIDE SEQUENCE [LARGE SCALE GENOMIC DNA]</scope>
    <source>
        <strain evidence="8">DSM 29440</strain>
    </source>
</reference>
<keyword evidence="4 5" id="KW-0173">Coenzyme A biosynthesis</keyword>
<dbReference type="HAMAP" id="MF_00376">
    <property type="entry name" value="Dephospho_CoA_kinase"/>
    <property type="match status" value="1"/>
</dbReference>
<dbReference type="CDD" id="cd02022">
    <property type="entry name" value="DPCK"/>
    <property type="match status" value="1"/>
</dbReference>
<keyword evidence="3 5" id="KW-0067">ATP-binding</keyword>
<comment type="pathway">
    <text evidence="5">Cofactor biosynthesis; coenzyme A biosynthesis; CoA from (R)-pantothenate: step 5/5.</text>
</comment>